<organism evidence="8 9">
    <name type="scientific">Rhizobium aquaticum</name>
    <dbReference type="NCBI Taxonomy" id="1549636"/>
    <lineage>
        <taxon>Bacteria</taxon>
        <taxon>Pseudomonadati</taxon>
        <taxon>Pseudomonadota</taxon>
        <taxon>Alphaproteobacteria</taxon>
        <taxon>Hyphomicrobiales</taxon>
        <taxon>Rhizobiaceae</taxon>
        <taxon>Rhizobium/Agrobacterium group</taxon>
        <taxon>Rhizobium</taxon>
    </lineage>
</organism>
<dbReference type="PANTHER" id="PTHR34388">
    <property type="entry name" value="DNA POLYMERASE III SUBUNIT DELTA"/>
    <property type="match status" value="1"/>
</dbReference>
<dbReference type="Gene3D" id="1.20.272.10">
    <property type="match status" value="1"/>
</dbReference>
<dbReference type="InterPro" id="IPR008921">
    <property type="entry name" value="DNA_pol3_clamp-load_cplx_C"/>
</dbReference>
<gene>
    <name evidence="8" type="ORF">ABID16_003845</name>
</gene>
<dbReference type="SUPFAM" id="SSF52540">
    <property type="entry name" value="P-loop containing nucleoside triphosphate hydrolases"/>
    <property type="match status" value="1"/>
</dbReference>
<dbReference type="Proteomes" id="UP001549047">
    <property type="component" value="Unassembled WGS sequence"/>
</dbReference>
<evidence type="ECO:0000256" key="1">
    <source>
        <dbReference type="ARBA" id="ARBA00012417"/>
    </source>
</evidence>
<dbReference type="EC" id="2.7.7.7" evidence="1"/>
<evidence type="ECO:0000313" key="8">
    <source>
        <dbReference type="EMBL" id="MET3615501.1"/>
    </source>
</evidence>
<comment type="caution">
    <text evidence="8">The sequence shown here is derived from an EMBL/GenBank/DDBJ whole genome shotgun (WGS) entry which is preliminary data.</text>
</comment>
<name>A0ABV2J437_9HYPH</name>
<dbReference type="InterPro" id="IPR027417">
    <property type="entry name" value="P-loop_NTPase"/>
</dbReference>
<dbReference type="RefSeq" id="WP_354557963.1">
    <property type="nucleotide sequence ID" value="NZ_JBEPMB010000007.1"/>
</dbReference>
<evidence type="ECO:0000256" key="7">
    <source>
        <dbReference type="ARBA" id="ARBA00049244"/>
    </source>
</evidence>
<dbReference type="SUPFAM" id="SSF48019">
    <property type="entry name" value="post-AAA+ oligomerization domain-like"/>
    <property type="match status" value="1"/>
</dbReference>
<evidence type="ECO:0000256" key="4">
    <source>
        <dbReference type="ARBA" id="ARBA00022705"/>
    </source>
</evidence>
<protein>
    <recommendedName>
        <fullName evidence="1">DNA-directed DNA polymerase</fullName>
        <ecNumber evidence="1">2.7.7.7</ecNumber>
    </recommendedName>
</protein>
<keyword evidence="3 8" id="KW-0548">Nucleotidyltransferase</keyword>
<proteinExistence type="inferred from homology"/>
<accession>A0ABV2J437</accession>
<evidence type="ECO:0000256" key="5">
    <source>
        <dbReference type="ARBA" id="ARBA00022932"/>
    </source>
</evidence>
<comment type="similarity">
    <text evidence="6">Belongs to the DNA polymerase HolA subunit family.</text>
</comment>
<evidence type="ECO:0000313" key="9">
    <source>
        <dbReference type="Proteomes" id="UP001549047"/>
    </source>
</evidence>
<evidence type="ECO:0000256" key="2">
    <source>
        <dbReference type="ARBA" id="ARBA00022679"/>
    </source>
</evidence>
<sequence length="344" mass="37458">MSELKPQEFERLLRSSSALPRIIVIFGPDRGLVSERAEAAAARTGIPLSDPFAVTKIEASDLQKAPGRLIEEMQSIGLFGGEKLVWVRNAANEKALVDGIAALAATELEAYLIIEAGDLKKGSALRKAAEAARSIASVPCYADDQASLNGLIDDILKETGQRITPAARARLLANLGGDRRASRGEIRKLALYCAKEPEIDERHVIDIIGDVSETSLDNLIDALLGGDANAMIAALEALISAKTAIYQVLNAVLRQFQMLDMLRAEMDRSRQSASQVIQTHGKHIFFKRRNVITQALSVWTAAKLTRELSRLQTMVLTSQRNPQIAESVAAQLLLSLTQQSVIRK</sequence>
<evidence type="ECO:0000256" key="3">
    <source>
        <dbReference type="ARBA" id="ARBA00022695"/>
    </source>
</evidence>
<dbReference type="GO" id="GO:0003887">
    <property type="term" value="F:DNA-directed DNA polymerase activity"/>
    <property type="evidence" value="ECO:0007669"/>
    <property type="project" value="UniProtKB-EC"/>
</dbReference>
<dbReference type="Gene3D" id="1.10.8.60">
    <property type="match status" value="1"/>
</dbReference>
<dbReference type="EMBL" id="JBEPMB010000007">
    <property type="protein sequence ID" value="MET3615501.1"/>
    <property type="molecule type" value="Genomic_DNA"/>
</dbReference>
<dbReference type="InterPro" id="IPR005790">
    <property type="entry name" value="DNA_polIII_delta"/>
</dbReference>
<reference evidence="8 9" key="1">
    <citation type="submission" date="2024-06" db="EMBL/GenBank/DDBJ databases">
        <title>Genomic Encyclopedia of Type Strains, Phase IV (KMG-IV): sequencing the most valuable type-strain genomes for metagenomic binning, comparative biology and taxonomic classification.</title>
        <authorList>
            <person name="Goeker M."/>
        </authorList>
    </citation>
    <scope>NUCLEOTIDE SEQUENCE [LARGE SCALE GENOMIC DNA]</scope>
    <source>
        <strain evidence="8 9">DSM 29780</strain>
    </source>
</reference>
<keyword evidence="4" id="KW-0235">DNA replication</keyword>
<keyword evidence="9" id="KW-1185">Reference proteome</keyword>
<dbReference type="PANTHER" id="PTHR34388:SF1">
    <property type="entry name" value="DNA POLYMERASE III SUBUNIT DELTA"/>
    <property type="match status" value="1"/>
</dbReference>
<dbReference type="NCBIfam" id="TIGR01128">
    <property type="entry name" value="holA"/>
    <property type="match status" value="1"/>
</dbReference>
<evidence type="ECO:0000256" key="6">
    <source>
        <dbReference type="ARBA" id="ARBA00034754"/>
    </source>
</evidence>
<dbReference type="Gene3D" id="3.40.50.300">
    <property type="entry name" value="P-loop containing nucleotide triphosphate hydrolases"/>
    <property type="match status" value="1"/>
</dbReference>
<comment type="catalytic activity">
    <reaction evidence="7">
        <text>DNA(n) + a 2'-deoxyribonucleoside 5'-triphosphate = DNA(n+1) + diphosphate</text>
        <dbReference type="Rhea" id="RHEA:22508"/>
        <dbReference type="Rhea" id="RHEA-COMP:17339"/>
        <dbReference type="Rhea" id="RHEA-COMP:17340"/>
        <dbReference type="ChEBI" id="CHEBI:33019"/>
        <dbReference type="ChEBI" id="CHEBI:61560"/>
        <dbReference type="ChEBI" id="CHEBI:173112"/>
        <dbReference type="EC" id="2.7.7.7"/>
    </reaction>
</comment>
<keyword evidence="2 8" id="KW-0808">Transferase</keyword>
<keyword evidence="5" id="KW-0239">DNA-directed DNA polymerase</keyword>